<proteinExistence type="predicted"/>
<evidence type="ECO:0000313" key="3">
    <source>
        <dbReference type="Proteomes" id="UP000053859"/>
    </source>
</evidence>
<keyword evidence="3" id="KW-1185">Reference proteome</keyword>
<dbReference type="OrthoDB" id="5524782at2"/>
<dbReference type="AlphaFoldDB" id="A0A0K8PHS6"/>
<gene>
    <name evidence="2" type="ORF">SAZU_1681</name>
</gene>
<dbReference type="Proteomes" id="UP000053859">
    <property type="component" value="Unassembled WGS sequence"/>
</dbReference>
<dbReference type="InterPro" id="IPR036388">
    <property type="entry name" value="WH-like_DNA-bd_sf"/>
</dbReference>
<sequence>MPNKPKPPPKGWLWSADAADYLGVHVVTLYRWRSEGVGPKGKRHGLRRYAYKVSDLDAWLNGETADDKPARAAA</sequence>
<evidence type="ECO:0000259" key="1">
    <source>
        <dbReference type="Pfam" id="PF12728"/>
    </source>
</evidence>
<name>A0A0K8PHS6_STRAJ</name>
<dbReference type="InterPro" id="IPR009061">
    <property type="entry name" value="DNA-bd_dom_put_sf"/>
</dbReference>
<reference evidence="2" key="1">
    <citation type="journal article" date="2015" name="Genome Announc.">
        <title>Draft Genome Sequence of Thiostrepton-Producing Streptomyces azureus ATCC 14921.</title>
        <authorList>
            <person name="Sakihara K."/>
            <person name="Maeda J."/>
            <person name="Tashiro K."/>
            <person name="Fujino Y."/>
            <person name="Kuhara S."/>
            <person name="Ohshima T."/>
            <person name="Ogata S."/>
            <person name="Doi K."/>
        </authorList>
    </citation>
    <scope>NUCLEOTIDE SEQUENCE [LARGE SCALE GENOMIC DNA]</scope>
    <source>
        <strain evidence="2">ATCC14921</strain>
    </source>
</reference>
<dbReference type="Gene3D" id="1.10.10.10">
    <property type="entry name" value="Winged helix-like DNA-binding domain superfamily/Winged helix DNA-binding domain"/>
    <property type="match status" value="1"/>
</dbReference>
<organism evidence="2 3">
    <name type="scientific">Streptomyces azureus</name>
    <dbReference type="NCBI Taxonomy" id="146537"/>
    <lineage>
        <taxon>Bacteria</taxon>
        <taxon>Bacillati</taxon>
        <taxon>Actinomycetota</taxon>
        <taxon>Actinomycetes</taxon>
        <taxon>Kitasatosporales</taxon>
        <taxon>Streptomycetaceae</taxon>
        <taxon>Streptomyces</taxon>
    </lineage>
</organism>
<dbReference type="PATRIC" id="fig|146537.3.peg.1769"/>
<protein>
    <recommendedName>
        <fullName evidence="1">Helix-turn-helix domain-containing protein</fullName>
    </recommendedName>
</protein>
<dbReference type="InterPro" id="IPR041657">
    <property type="entry name" value="HTH_17"/>
</dbReference>
<feature type="domain" description="Helix-turn-helix" evidence="1">
    <location>
        <begin position="15"/>
        <end position="62"/>
    </location>
</feature>
<dbReference type="RefSeq" id="WP_059416262.1">
    <property type="nucleotide sequence ID" value="NZ_DF968221.1"/>
</dbReference>
<dbReference type="Pfam" id="PF12728">
    <property type="entry name" value="HTH_17"/>
    <property type="match status" value="1"/>
</dbReference>
<accession>A0A0K8PHS6</accession>
<dbReference type="SUPFAM" id="SSF46955">
    <property type="entry name" value="Putative DNA-binding domain"/>
    <property type="match status" value="1"/>
</dbReference>
<evidence type="ECO:0000313" key="2">
    <source>
        <dbReference type="EMBL" id="GAP46944.1"/>
    </source>
</evidence>
<dbReference type="EMBL" id="DF968221">
    <property type="protein sequence ID" value="GAP46944.1"/>
    <property type="molecule type" value="Genomic_DNA"/>
</dbReference>